<evidence type="ECO:0000313" key="2">
    <source>
        <dbReference type="Proteomes" id="UP000828941"/>
    </source>
</evidence>
<keyword evidence="2" id="KW-1185">Reference proteome</keyword>
<organism evidence="1 2">
    <name type="scientific">Bauhinia variegata</name>
    <name type="common">Purple orchid tree</name>
    <name type="synonym">Phanera variegata</name>
    <dbReference type="NCBI Taxonomy" id="167791"/>
    <lineage>
        <taxon>Eukaryota</taxon>
        <taxon>Viridiplantae</taxon>
        <taxon>Streptophyta</taxon>
        <taxon>Embryophyta</taxon>
        <taxon>Tracheophyta</taxon>
        <taxon>Spermatophyta</taxon>
        <taxon>Magnoliopsida</taxon>
        <taxon>eudicotyledons</taxon>
        <taxon>Gunneridae</taxon>
        <taxon>Pentapetalae</taxon>
        <taxon>rosids</taxon>
        <taxon>fabids</taxon>
        <taxon>Fabales</taxon>
        <taxon>Fabaceae</taxon>
        <taxon>Cercidoideae</taxon>
        <taxon>Cercideae</taxon>
        <taxon>Bauhiniinae</taxon>
        <taxon>Bauhinia</taxon>
    </lineage>
</organism>
<comment type="caution">
    <text evidence="1">The sequence shown here is derived from an EMBL/GenBank/DDBJ whole genome shotgun (WGS) entry which is preliminary data.</text>
</comment>
<name>A0ACB9PB80_BAUVA</name>
<dbReference type="Proteomes" id="UP000828941">
    <property type="component" value="Chromosome 5"/>
</dbReference>
<sequence length="342" mass="37233">MAATLEMKHVMIAIFTIFWTCAFPVLSRTLNEASVAIRHEQWMAKHGRTYASVAEKEKRFKIFMQNLQYIENFNNAGNKSYKMDLNKFADLTPEEFITSHTGLKIPSQLPKSSKMASFVSLNLTGVPTSLDWREKGAVTPVKNQGRCGSCWAFSTVAAVEGITQIKTRKLIPLSEQQLVDCATNGGNQGCGGGLMDNGFQYIIKNQGLASEADYPYQGIEGTCGSVRSPAAIINGYKDVPANDEKQLLQAVSNQPVSVAIAVGYDFQSYAGGVFTGQCGTKLNHGVTLIGYGTADDGTKYWLIKNSWGKRWGEGGYMKMLRDNGSPGGLCGIAKIASYPTIN</sequence>
<evidence type="ECO:0000313" key="1">
    <source>
        <dbReference type="EMBL" id="KAI4345287.1"/>
    </source>
</evidence>
<proteinExistence type="predicted"/>
<reference evidence="1 2" key="1">
    <citation type="journal article" date="2022" name="DNA Res.">
        <title>Chromosomal-level genome assembly of the orchid tree Bauhinia variegata (Leguminosae; Cercidoideae) supports the allotetraploid origin hypothesis of Bauhinia.</title>
        <authorList>
            <person name="Zhong Y."/>
            <person name="Chen Y."/>
            <person name="Zheng D."/>
            <person name="Pang J."/>
            <person name="Liu Y."/>
            <person name="Luo S."/>
            <person name="Meng S."/>
            <person name="Qian L."/>
            <person name="Wei D."/>
            <person name="Dai S."/>
            <person name="Zhou R."/>
        </authorList>
    </citation>
    <scope>NUCLEOTIDE SEQUENCE [LARGE SCALE GENOMIC DNA]</scope>
    <source>
        <strain evidence="1">BV-YZ2020</strain>
    </source>
</reference>
<gene>
    <name evidence="1" type="ORF">L6164_012423</name>
</gene>
<protein>
    <submittedName>
        <fullName evidence="1">Uncharacterized protein</fullName>
    </submittedName>
</protein>
<dbReference type="EMBL" id="CM039430">
    <property type="protein sequence ID" value="KAI4345287.1"/>
    <property type="molecule type" value="Genomic_DNA"/>
</dbReference>
<accession>A0ACB9PB80</accession>